<reference evidence="1 2" key="1">
    <citation type="submission" date="2009-10" db="EMBL/GenBank/DDBJ databases">
        <authorList>
            <consortium name="Los Alamos National Laboratory (LANL)"/>
            <consortium name="National Microbial Pathogen Data Resource (NMPDR)"/>
            <person name="Saunders E.H."/>
            <person name="Munk A.C."/>
            <person name="Tapia R."/>
            <person name="Green L."/>
            <person name="Rogers Y."/>
            <person name="Detter J.C."/>
            <person name="Bruce D."/>
            <person name="Brettin T.S."/>
            <person name="Colwell R.R."/>
            <person name="Huq A."/>
            <person name="Grim C.J."/>
            <person name="Hasan N.A."/>
            <person name="Bartels D."/>
            <person name="Vonstein V."/>
        </authorList>
    </citation>
    <scope>NUCLEOTIDE SEQUENCE [LARGE SCALE GENOMIC DNA]</scope>
    <source>
        <strain evidence="1 2">CIP 101886</strain>
    </source>
</reference>
<dbReference type="EMBL" id="ADAQ01000011">
    <property type="protein sequence ID" value="EEY72200.1"/>
    <property type="molecule type" value="Genomic_DNA"/>
</dbReference>
<organism evidence="1 2">
    <name type="scientific">Grimontia hollisae CIP 101886</name>
    <dbReference type="NCBI Taxonomy" id="675812"/>
    <lineage>
        <taxon>Bacteria</taxon>
        <taxon>Pseudomonadati</taxon>
        <taxon>Pseudomonadota</taxon>
        <taxon>Gammaproteobacteria</taxon>
        <taxon>Vibrionales</taxon>
        <taxon>Vibrionaceae</taxon>
        <taxon>Grimontia</taxon>
    </lineage>
</organism>
<sequence length="208" mass="23120">MKIVQHCTESSRLENELDNNQPNFNVKAVEHRSKRLHFPFSILARPSDSQQQGMQASSDKYALIEKAAIYASKTAKKSIPNVDVRATPSAFSPTPAELATQIVTQICSQSAYCDDGVIGIKGSLLQAAVAVNREEKEIVLVLNRNRKATGIKHILNGFSRSQPDYLYASNIAKTLVTLRDRNYSEYSITITGDQKESKLINYALKNCK</sequence>
<dbReference type="eggNOG" id="ENOG5031PDW">
    <property type="taxonomic scope" value="Bacteria"/>
</dbReference>
<dbReference type="GeneID" id="58897354"/>
<protein>
    <submittedName>
        <fullName evidence="1">Uncharacterized protein</fullName>
    </submittedName>
</protein>
<keyword evidence="2" id="KW-1185">Reference proteome</keyword>
<evidence type="ECO:0000313" key="1">
    <source>
        <dbReference type="EMBL" id="EEY72200.1"/>
    </source>
</evidence>
<name>D0I6D1_GRIHO</name>
<evidence type="ECO:0000313" key="2">
    <source>
        <dbReference type="Proteomes" id="UP000003604"/>
    </source>
</evidence>
<dbReference type="AlphaFoldDB" id="D0I6D1"/>
<accession>D0I6D1</accession>
<comment type="caution">
    <text evidence="1">The sequence shown here is derived from an EMBL/GenBank/DDBJ whole genome shotgun (WGS) entry which is preliminary data.</text>
</comment>
<gene>
    <name evidence="1" type="ORF">VHA_001298</name>
</gene>
<dbReference type="Proteomes" id="UP000003604">
    <property type="component" value="Unassembled WGS sequence"/>
</dbReference>
<dbReference type="RefSeq" id="WP_005503018.1">
    <property type="nucleotide sequence ID" value="NZ_ADAQ01000011.1"/>
</dbReference>
<proteinExistence type="predicted"/>